<dbReference type="PANTHER" id="PTHR45923">
    <property type="entry name" value="PROTEIN SEY1"/>
    <property type="match status" value="1"/>
</dbReference>
<dbReference type="HAMAP" id="MF_03109">
    <property type="entry name" value="Sey1"/>
    <property type="match status" value="1"/>
</dbReference>
<evidence type="ECO:0000259" key="11">
    <source>
        <dbReference type="PROSITE" id="PS51715"/>
    </source>
</evidence>
<name>A0A0L0S802_ALLM3</name>
<feature type="compositionally biased region" description="Polar residues" evidence="9">
    <location>
        <begin position="1"/>
        <end position="10"/>
    </location>
</feature>
<evidence type="ECO:0000256" key="9">
    <source>
        <dbReference type="SAM" id="MobiDB-lite"/>
    </source>
</evidence>
<evidence type="ECO:0000313" key="12">
    <source>
        <dbReference type="EMBL" id="KNE58545.1"/>
    </source>
</evidence>
<feature type="topological domain" description="Cytoplasmic" evidence="8">
    <location>
        <begin position="774"/>
        <end position="835"/>
    </location>
</feature>
<dbReference type="GO" id="GO:0005525">
    <property type="term" value="F:GTP binding"/>
    <property type="evidence" value="ECO:0007669"/>
    <property type="project" value="UniProtKB-UniRule"/>
</dbReference>
<comment type="subcellular location">
    <subcellularLocation>
        <location evidence="8">Endoplasmic reticulum membrane</location>
        <topology evidence="8">Multi-pass membrane protein</topology>
    </subcellularLocation>
    <text evidence="8">Enriched in the cortical ER. Concentrated in punctae along the ER tubules.</text>
</comment>
<accession>A0A0L0S802</accession>
<feature type="topological domain" description="Cytoplasmic" evidence="8">
    <location>
        <begin position="1"/>
        <end position="728"/>
    </location>
</feature>
<feature type="topological domain" description="Lumenal" evidence="8">
    <location>
        <begin position="750"/>
        <end position="752"/>
    </location>
</feature>
<dbReference type="Pfam" id="PF05879">
    <property type="entry name" value="RHD3_GTPase"/>
    <property type="match status" value="1"/>
</dbReference>
<keyword evidence="5 8" id="KW-1133">Transmembrane helix</keyword>
<dbReference type="PANTHER" id="PTHR45923:SF2">
    <property type="entry name" value="PROTEIN SEY1"/>
    <property type="match status" value="1"/>
</dbReference>
<dbReference type="GO" id="GO:0005789">
    <property type="term" value="C:endoplasmic reticulum membrane"/>
    <property type="evidence" value="ECO:0007669"/>
    <property type="project" value="UniProtKB-SubCell"/>
</dbReference>
<dbReference type="Proteomes" id="UP000054350">
    <property type="component" value="Unassembled WGS sequence"/>
</dbReference>
<dbReference type="Gene3D" id="3.40.50.300">
    <property type="entry name" value="P-loop containing nucleotide triphosphate hydrolases"/>
    <property type="match status" value="1"/>
</dbReference>
<keyword evidence="1 8" id="KW-0812">Transmembrane</keyword>
<keyword evidence="2 8" id="KW-0547">Nucleotide-binding</keyword>
<proteinExistence type="inferred from homology"/>
<dbReference type="CDD" id="cd01851">
    <property type="entry name" value="GBP"/>
    <property type="match status" value="1"/>
</dbReference>
<dbReference type="FunFam" id="3.40.50.300:FF:000727">
    <property type="entry name" value="Protein SEY1 homolog"/>
    <property type="match status" value="1"/>
</dbReference>
<dbReference type="GO" id="GO:0003924">
    <property type="term" value="F:GTPase activity"/>
    <property type="evidence" value="ECO:0007669"/>
    <property type="project" value="UniProtKB-UniRule"/>
</dbReference>
<dbReference type="Pfam" id="PF20428">
    <property type="entry name" value="Sey1_3HB"/>
    <property type="match status" value="1"/>
</dbReference>
<dbReference type="InterPro" id="IPR027417">
    <property type="entry name" value="P-loop_NTPase"/>
</dbReference>
<dbReference type="EMBL" id="GG745333">
    <property type="protein sequence ID" value="KNE58545.1"/>
    <property type="molecule type" value="Genomic_DNA"/>
</dbReference>
<protein>
    <recommendedName>
        <fullName evidence="11">GB1/RHD3-type G domain-containing protein</fullName>
    </recommendedName>
</protein>
<feature type="domain" description="GB1/RHD3-type G" evidence="11">
    <location>
        <begin position="102"/>
        <end position="332"/>
    </location>
</feature>
<keyword evidence="6 8" id="KW-0342">GTP-binding</keyword>
<evidence type="ECO:0000256" key="6">
    <source>
        <dbReference type="ARBA" id="ARBA00023134"/>
    </source>
</evidence>
<keyword evidence="7 8" id="KW-0472">Membrane</keyword>
<feature type="compositionally biased region" description="Low complexity" evidence="9">
    <location>
        <begin position="40"/>
        <end position="50"/>
    </location>
</feature>
<dbReference type="eggNOG" id="KOG2203">
    <property type="taxonomic scope" value="Eukaryota"/>
</dbReference>
<dbReference type="VEuPathDB" id="FungiDB:AMAG_04111"/>
<gene>
    <name evidence="8" type="primary">SEY1</name>
    <name evidence="12" type="ORF">AMAG_04111</name>
</gene>
<evidence type="ECO:0000256" key="4">
    <source>
        <dbReference type="ARBA" id="ARBA00022824"/>
    </source>
</evidence>
<keyword evidence="13" id="KW-1185">Reference proteome</keyword>
<evidence type="ECO:0000256" key="10">
    <source>
        <dbReference type="SAM" id="Phobius"/>
    </source>
</evidence>
<keyword evidence="3 8" id="KW-0378">Hydrolase</keyword>
<keyword evidence="4 8" id="KW-0256">Endoplasmic reticulum</keyword>
<reference evidence="13" key="2">
    <citation type="submission" date="2009-11" db="EMBL/GenBank/DDBJ databases">
        <title>The Genome Sequence of Allomyces macrogynus strain ATCC 38327.</title>
        <authorList>
            <consortium name="The Broad Institute Genome Sequencing Platform"/>
            <person name="Russ C."/>
            <person name="Cuomo C."/>
            <person name="Shea T."/>
            <person name="Young S.K."/>
            <person name="Zeng Q."/>
            <person name="Koehrsen M."/>
            <person name="Haas B."/>
            <person name="Borodovsky M."/>
            <person name="Guigo R."/>
            <person name="Alvarado L."/>
            <person name="Berlin A."/>
            <person name="Borenstein D."/>
            <person name="Chen Z."/>
            <person name="Engels R."/>
            <person name="Freedman E."/>
            <person name="Gellesch M."/>
            <person name="Goldberg J."/>
            <person name="Griggs A."/>
            <person name="Gujja S."/>
            <person name="Heiman D."/>
            <person name="Hepburn T."/>
            <person name="Howarth C."/>
            <person name="Jen D."/>
            <person name="Larson L."/>
            <person name="Lewis B."/>
            <person name="Mehta T."/>
            <person name="Park D."/>
            <person name="Pearson M."/>
            <person name="Roberts A."/>
            <person name="Saif S."/>
            <person name="Shenoy N."/>
            <person name="Sisk P."/>
            <person name="Stolte C."/>
            <person name="Sykes S."/>
            <person name="Walk T."/>
            <person name="White J."/>
            <person name="Yandava C."/>
            <person name="Burger G."/>
            <person name="Gray M.W."/>
            <person name="Holland P.W.H."/>
            <person name="King N."/>
            <person name="Lang F.B.F."/>
            <person name="Roger A.J."/>
            <person name="Ruiz-Trillo I."/>
            <person name="Lander E."/>
            <person name="Nusbaum C."/>
        </authorList>
    </citation>
    <scope>NUCLEOTIDE SEQUENCE [LARGE SCALE GENOMIC DNA]</scope>
    <source>
        <strain evidence="13">ATCC 38327</strain>
    </source>
</reference>
<dbReference type="InterPro" id="IPR046758">
    <property type="entry name" value="Sey1/RHD3-like_3HB"/>
</dbReference>
<dbReference type="OrthoDB" id="1597724at2759"/>
<dbReference type="AlphaFoldDB" id="A0A0L0S802"/>
<evidence type="ECO:0000256" key="5">
    <source>
        <dbReference type="ARBA" id="ARBA00022989"/>
    </source>
</evidence>
<feature type="binding site" evidence="8">
    <location>
        <begin position="112"/>
        <end position="119"/>
    </location>
    <ligand>
        <name>GTP</name>
        <dbReference type="ChEBI" id="CHEBI:37565"/>
    </ligand>
</feature>
<evidence type="ECO:0000256" key="8">
    <source>
        <dbReference type="HAMAP-Rule" id="MF_03109"/>
    </source>
</evidence>
<dbReference type="SUPFAM" id="SSF52540">
    <property type="entry name" value="P-loop containing nucleoside triphosphate hydrolases"/>
    <property type="match status" value="1"/>
</dbReference>
<evidence type="ECO:0000313" key="13">
    <source>
        <dbReference type="Proteomes" id="UP000054350"/>
    </source>
</evidence>
<organism evidence="12 13">
    <name type="scientific">Allomyces macrogynus (strain ATCC 38327)</name>
    <name type="common">Allomyces javanicus var. macrogynus</name>
    <dbReference type="NCBI Taxonomy" id="578462"/>
    <lineage>
        <taxon>Eukaryota</taxon>
        <taxon>Fungi</taxon>
        <taxon>Fungi incertae sedis</taxon>
        <taxon>Blastocladiomycota</taxon>
        <taxon>Blastocladiomycetes</taxon>
        <taxon>Blastocladiales</taxon>
        <taxon>Blastocladiaceae</taxon>
        <taxon>Allomyces</taxon>
    </lineage>
</organism>
<evidence type="ECO:0000256" key="1">
    <source>
        <dbReference type="ARBA" id="ARBA00022692"/>
    </source>
</evidence>
<dbReference type="OMA" id="PIIKMTE"/>
<feature type="transmembrane region" description="Helical" evidence="10">
    <location>
        <begin position="745"/>
        <end position="768"/>
    </location>
</feature>
<dbReference type="InterPro" id="IPR008803">
    <property type="entry name" value="RHD3/Sey1"/>
</dbReference>
<evidence type="ECO:0000256" key="7">
    <source>
        <dbReference type="ARBA" id="ARBA00023136"/>
    </source>
</evidence>
<dbReference type="GO" id="GO:0016320">
    <property type="term" value="P:endoplasmic reticulum membrane fusion"/>
    <property type="evidence" value="ECO:0007669"/>
    <property type="project" value="TreeGrafter"/>
</dbReference>
<sequence>MSNPDVSTDPTPAASLHELAADDAAHAPAPAASDVPLPQSPDAAPPAGSAPKEETSRELAVAAPSVEEEERTVRLQIIDDEKRFTPDLDEYMNAKWHVLDRGFDYNMIAVFGSQSTGKSTLLNRIFHTDFDVMNESRRGQTTKGIWLAKAPGLKGTLVMDVEGTDGRERGEDQDFERKSSLFALAIAEVIIINMWEHMVGLYQGANMGLLKVVLDVNLSLFQKKGSPRTHLFFVIRDHASGTPLEMLAETVRTDLDRIWASLNKPPGLENAKLDDFFDVTFTSLPHKRLQPDRFESEAEKLRARFIDPHHPKFVFQPRYKKGIPADGFPRFARDIWDQINANRDLDLPSQQELLAQFRCDELAAVASAAYTKSTAPLRARIEGGEIVDTFGQDADAALEAALAPFDQSASRYHRGVYERKRADLIDRVVTATYSVYSTQMRNAHRRAINLFKNGLDFKLKAKHADFFQVVDTTTEEVARYLATVSNLTKLKAADWTGDEAVALLRSELAVIVDERRVEELAKMTTATEKQLVGELNEAVALILSDPQPAMWTRVDETFKDLLGNAEQALTRRATMLRIDGNETAERLDDLRAAAAQALKDAIAAATSDAALVQRLRAKFEEKFRYDDQGVPRVWSSADDIDGAYKKARDEAAALLASYSEPAPLPAVQGLVADRDLALIPDTLATSVADLGRSLVPPARASDVTLRFRREVDVMYTEAKRSVVAAQAHVPKWVFAVMLVLGWNELSYLLTNPVMLFLFLLIGAVAYVLHMTGLDRPALSVANRVGMEAARQVGERIHDATGGRGIAGAVNGYFLEQVRPASASKDDLELTEKKTQ</sequence>
<feature type="region of interest" description="Disordered" evidence="9">
    <location>
        <begin position="1"/>
        <end position="67"/>
    </location>
</feature>
<dbReference type="PROSITE" id="PS51715">
    <property type="entry name" value="G_GB1_RHD3"/>
    <property type="match status" value="1"/>
</dbReference>
<comment type="similarity">
    <text evidence="8">Belongs to the TRAFAC class dynamin-like GTPase superfamily. GB1/RHD3 GTPase family. RHD3 subfamily.</text>
</comment>
<dbReference type="InterPro" id="IPR030386">
    <property type="entry name" value="G_GB1_RHD3_dom"/>
</dbReference>
<dbReference type="STRING" id="578462.A0A0L0S802"/>
<evidence type="ECO:0000256" key="2">
    <source>
        <dbReference type="ARBA" id="ARBA00022741"/>
    </source>
</evidence>
<reference evidence="12 13" key="1">
    <citation type="submission" date="2009-11" db="EMBL/GenBank/DDBJ databases">
        <title>Annotation of Allomyces macrogynus ATCC 38327.</title>
        <authorList>
            <consortium name="The Broad Institute Genome Sequencing Platform"/>
            <person name="Russ C."/>
            <person name="Cuomo C."/>
            <person name="Burger G."/>
            <person name="Gray M.W."/>
            <person name="Holland P.W.H."/>
            <person name="King N."/>
            <person name="Lang F.B.F."/>
            <person name="Roger A.J."/>
            <person name="Ruiz-Trillo I."/>
            <person name="Young S.K."/>
            <person name="Zeng Q."/>
            <person name="Gargeya S."/>
            <person name="Fitzgerald M."/>
            <person name="Haas B."/>
            <person name="Abouelleil A."/>
            <person name="Alvarado L."/>
            <person name="Arachchi H.M."/>
            <person name="Berlin A."/>
            <person name="Chapman S.B."/>
            <person name="Gearin G."/>
            <person name="Goldberg J."/>
            <person name="Griggs A."/>
            <person name="Gujja S."/>
            <person name="Hansen M."/>
            <person name="Heiman D."/>
            <person name="Howarth C."/>
            <person name="Larimer J."/>
            <person name="Lui A."/>
            <person name="MacDonald P.J.P."/>
            <person name="McCowen C."/>
            <person name="Montmayeur A."/>
            <person name="Murphy C."/>
            <person name="Neiman D."/>
            <person name="Pearson M."/>
            <person name="Priest M."/>
            <person name="Roberts A."/>
            <person name="Saif S."/>
            <person name="Shea T."/>
            <person name="Sisk P."/>
            <person name="Stolte C."/>
            <person name="Sykes S."/>
            <person name="Wortman J."/>
            <person name="Nusbaum C."/>
            <person name="Birren B."/>
        </authorList>
    </citation>
    <scope>NUCLEOTIDE SEQUENCE [LARGE SCALE GENOMIC DNA]</scope>
    <source>
        <strain evidence="12 13">ATCC 38327</strain>
    </source>
</reference>
<evidence type="ECO:0000256" key="3">
    <source>
        <dbReference type="ARBA" id="ARBA00022801"/>
    </source>
</evidence>